<feature type="compositionally biased region" description="Polar residues" evidence="1">
    <location>
        <begin position="1"/>
        <end position="15"/>
    </location>
</feature>
<dbReference type="EMBL" id="HBFM01017487">
    <property type="protein sequence ID" value="CAD8774845.1"/>
    <property type="molecule type" value="Transcribed_RNA"/>
</dbReference>
<gene>
    <name evidence="2" type="ORF">PPAR00522_LOCUS11252</name>
</gene>
<organism evidence="2">
    <name type="scientific">Polytomella parva</name>
    <dbReference type="NCBI Taxonomy" id="51329"/>
    <lineage>
        <taxon>Eukaryota</taxon>
        <taxon>Viridiplantae</taxon>
        <taxon>Chlorophyta</taxon>
        <taxon>core chlorophytes</taxon>
        <taxon>Chlorophyceae</taxon>
        <taxon>CS clade</taxon>
        <taxon>Chlamydomonadales</taxon>
        <taxon>Chlamydomonadaceae</taxon>
        <taxon>Polytomella</taxon>
    </lineage>
</organism>
<feature type="region of interest" description="Disordered" evidence="1">
    <location>
        <begin position="237"/>
        <end position="266"/>
    </location>
</feature>
<reference evidence="2" key="1">
    <citation type="submission" date="2021-01" db="EMBL/GenBank/DDBJ databases">
        <authorList>
            <person name="Corre E."/>
            <person name="Pelletier E."/>
            <person name="Niang G."/>
            <person name="Scheremetjew M."/>
            <person name="Finn R."/>
            <person name="Kale V."/>
            <person name="Holt S."/>
            <person name="Cochrane G."/>
            <person name="Meng A."/>
            <person name="Brown T."/>
            <person name="Cohen L."/>
        </authorList>
    </citation>
    <scope>NUCLEOTIDE SEQUENCE</scope>
    <source>
        <strain evidence="2">SAG 63-3</strain>
    </source>
</reference>
<evidence type="ECO:0000256" key="1">
    <source>
        <dbReference type="SAM" id="MobiDB-lite"/>
    </source>
</evidence>
<dbReference type="AlphaFoldDB" id="A0A7S0V1U7"/>
<protein>
    <submittedName>
        <fullName evidence="2">Uncharacterized protein</fullName>
    </submittedName>
</protein>
<evidence type="ECO:0000313" key="2">
    <source>
        <dbReference type="EMBL" id="CAD8774845.1"/>
    </source>
</evidence>
<proteinExistence type="predicted"/>
<feature type="region of interest" description="Disordered" evidence="1">
    <location>
        <begin position="1"/>
        <end position="21"/>
    </location>
</feature>
<name>A0A7S0V1U7_9CHLO</name>
<sequence>MSLSQSAYTPFTESESYVPPQVLEPEFEEPLVIESMTKNYDSASRVISNNISHSMCIRDAADSRISGTSANSMTPNSSTALKLINNQTATSNYHQVNAGHYGNTRKPENDKPYPLASSLHRLEGETSEISQHAYSVLGNSGNSCGSSGAISAPNEVQKSLMEGVSMTRTVKKTFSNNNGNTVNNSSINALTTLTTTNNNYNNNNNNNNINGNVHSNSLSEHPSISGNQIKSRFNLAPSSISTSTPSYKPVTKTDDKKKTRSKQVMKENRLLSESSDEMEADYSYHQTDERICNDNNNYGEKESYGEDYDDCGYGDGEGGAKRKMNQIKNATNDNNNNNNNNNFVGSKGGRETKDEMPLIAL</sequence>
<accession>A0A7S0V1U7</accession>
<feature type="compositionally biased region" description="Polar residues" evidence="1">
    <location>
        <begin position="213"/>
        <end position="225"/>
    </location>
</feature>
<feature type="region of interest" description="Disordered" evidence="1">
    <location>
        <begin position="197"/>
        <end position="225"/>
    </location>
</feature>
<feature type="compositionally biased region" description="Low complexity" evidence="1">
    <location>
        <begin position="332"/>
        <end position="342"/>
    </location>
</feature>
<feature type="compositionally biased region" description="Polar residues" evidence="1">
    <location>
        <begin position="237"/>
        <end position="246"/>
    </location>
</feature>
<feature type="compositionally biased region" description="Low complexity" evidence="1">
    <location>
        <begin position="197"/>
        <end position="212"/>
    </location>
</feature>
<feature type="compositionally biased region" description="Basic and acidic residues" evidence="1">
    <location>
        <begin position="348"/>
        <end position="361"/>
    </location>
</feature>
<feature type="region of interest" description="Disordered" evidence="1">
    <location>
        <begin position="328"/>
        <end position="361"/>
    </location>
</feature>